<evidence type="ECO:0000256" key="3">
    <source>
        <dbReference type="ARBA" id="ARBA00022490"/>
    </source>
</evidence>
<proteinExistence type="inferred from homology"/>
<evidence type="ECO:0000256" key="8">
    <source>
        <dbReference type="ARBA" id="ARBA00023146"/>
    </source>
</evidence>
<feature type="binding site" evidence="11">
    <location>
        <position position="128"/>
    </location>
    <ligand>
        <name>L-histidine</name>
        <dbReference type="ChEBI" id="CHEBI:57595"/>
    </ligand>
</feature>
<comment type="similarity">
    <text evidence="1 10">Belongs to the class-II aminoacyl-tRNA synthetase family.</text>
</comment>
<comment type="subcellular location">
    <subcellularLocation>
        <location evidence="10">Cytoplasm</location>
    </subcellularLocation>
</comment>
<keyword evidence="7 10" id="KW-0648">Protein biosynthesis</keyword>
<dbReference type="Pfam" id="PF03129">
    <property type="entry name" value="HGTP_anticodon"/>
    <property type="match status" value="1"/>
</dbReference>
<evidence type="ECO:0000256" key="10">
    <source>
        <dbReference type="HAMAP-Rule" id="MF_00127"/>
    </source>
</evidence>
<feature type="binding site" evidence="11">
    <location>
        <position position="132"/>
    </location>
    <ligand>
        <name>L-histidine</name>
        <dbReference type="ChEBI" id="CHEBI:57595"/>
    </ligand>
</feature>
<dbReference type="InterPro" id="IPR006195">
    <property type="entry name" value="aa-tRNA-synth_II"/>
</dbReference>
<dbReference type="STRING" id="673521.SAMN05660991_02530"/>
<dbReference type="GO" id="GO:0004821">
    <property type="term" value="F:histidine-tRNA ligase activity"/>
    <property type="evidence" value="ECO:0007669"/>
    <property type="project" value="UniProtKB-UniRule"/>
</dbReference>
<keyword evidence="4 10" id="KW-0436">Ligase</keyword>
<dbReference type="PANTHER" id="PTHR43707:SF1">
    <property type="entry name" value="HISTIDINE--TRNA LIGASE, MITOCHONDRIAL-RELATED"/>
    <property type="match status" value="1"/>
</dbReference>
<evidence type="ECO:0000256" key="11">
    <source>
        <dbReference type="PIRSR" id="PIRSR001549-1"/>
    </source>
</evidence>
<dbReference type="InterPro" id="IPR004516">
    <property type="entry name" value="HisRS/HisZ"/>
</dbReference>
<dbReference type="InterPro" id="IPR004154">
    <property type="entry name" value="Anticodon-bd"/>
</dbReference>
<comment type="subunit">
    <text evidence="2 10">Homodimer.</text>
</comment>
<keyword evidence="14" id="KW-1185">Reference proteome</keyword>
<dbReference type="SUPFAM" id="SSF52954">
    <property type="entry name" value="Class II aaRS ABD-related"/>
    <property type="match status" value="1"/>
</dbReference>
<evidence type="ECO:0000256" key="9">
    <source>
        <dbReference type="ARBA" id="ARBA00047639"/>
    </source>
</evidence>
<dbReference type="HAMAP" id="MF_00127">
    <property type="entry name" value="His_tRNA_synth"/>
    <property type="match status" value="1"/>
</dbReference>
<accession>A0A1H8TY38</accession>
<evidence type="ECO:0000256" key="7">
    <source>
        <dbReference type="ARBA" id="ARBA00022917"/>
    </source>
</evidence>
<dbReference type="PIRSF" id="PIRSF001549">
    <property type="entry name" value="His-tRNA_synth"/>
    <property type="match status" value="1"/>
</dbReference>
<evidence type="ECO:0000256" key="6">
    <source>
        <dbReference type="ARBA" id="ARBA00022840"/>
    </source>
</evidence>
<evidence type="ECO:0000313" key="13">
    <source>
        <dbReference type="EMBL" id="SEO95726.1"/>
    </source>
</evidence>
<dbReference type="Gene3D" id="3.40.50.800">
    <property type="entry name" value="Anticodon-binding domain"/>
    <property type="match status" value="1"/>
</dbReference>
<keyword evidence="6 10" id="KW-0067">ATP-binding</keyword>
<reference evidence="14" key="1">
    <citation type="submission" date="2016-10" db="EMBL/GenBank/DDBJ databases">
        <authorList>
            <person name="Varghese N."/>
            <person name="Submissions S."/>
        </authorList>
    </citation>
    <scope>NUCLEOTIDE SEQUENCE [LARGE SCALE GENOMIC DNA]</scope>
    <source>
        <strain evidence="14">DSM 45413</strain>
    </source>
</reference>
<dbReference type="InterPro" id="IPR045864">
    <property type="entry name" value="aa-tRNA-synth_II/BPL/LPL"/>
</dbReference>
<dbReference type="NCBIfam" id="TIGR00442">
    <property type="entry name" value="hisS"/>
    <property type="match status" value="1"/>
</dbReference>
<keyword evidence="8 10" id="KW-0030">Aminoacyl-tRNA synthetase</keyword>
<comment type="catalytic activity">
    <reaction evidence="9 10">
        <text>tRNA(His) + L-histidine + ATP = L-histidyl-tRNA(His) + AMP + diphosphate + H(+)</text>
        <dbReference type="Rhea" id="RHEA:17313"/>
        <dbReference type="Rhea" id="RHEA-COMP:9665"/>
        <dbReference type="Rhea" id="RHEA-COMP:9689"/>
        <dbReference type="ChEBI" id="CHEBI:15378"/>
        <dbReference type="ChEBI" id="CHEBI:30616"/>
        <dbReference type="ChEBI" id="CHEBI:33019"/>
        <dbReference type="ChEBI" id="CHEBI:57595"/>
        <dbReference type="ChEBI" id="CHEBI:78442"/>
        <dbReference type="ChEBI" id="CHEBI:78527"/>
        <dbReference type="ChEBI" id="CHEBI:456215"/>
        <dbReference type="EC" id="6.1.1.21"/>
    </reaction>
</comment>
<dbReference type="PROSITE" id="PS50862">
    <property type="entry name" value="AA_TRNA_LIGASE_II"/>
    <property type="match status" value="1"/>
</dbReference>
<sequence length="422" mass="45441">MSGGLTAPKGTFDTLPPDSARFLAVRDTLTTPLRRAGYGYVETPVFEETAVFSRGVGESTDVVTKEMYTFDDRGGRSLTLRPELTAGLMRAFIEHRLYDAALPVKLWTVGSAFRYERPQAGRYRHFTQVDMEALGVDDPALDAEVVALGVQGFRDLGLTDFELLLTSLGDATCRPQYRELLVAFLEKVDLDDETRRRAVINPLRVLDDKRPEVQAQLADAPLMVDHLSDSTRAHYDAVRQHLTDLGVTWTEAPRLVRGLDYYTKTTFEFVHSGLGAQSAIGGGGRYDGLSAALGGPDVSGIGYAVGVDRTLLAVQAEGLDVDTAAGVQAFVVPLGAEAKRLAVRLVGQLRAAGISADTVYGDRGLKGAMKAAERSGASHAVVIGDRDLAEGVGQLQDLRSREKTAVAVADLFDALRRATVGA</sequence>
<dbReference type="CDD" id="cd00859">
    <property type="entry name" value="HisRS_anticodon"/>
    <property type="match status" value="1"/>
</dbReference>
<dbReference type="AlphaFoldDB" id="A0A1H8TY38"/>
<dbReference type="Pfam" id="PF13393">
    <property type="entry name" value="tRNA-synt_His"/>
    <property type="match status" value="1"/>
</dbReference>
<gene>
    <name evidence="10" type="primary">hisS</name>
    <name evidence="13" type="ORF">SAMN05660991_02530</name>
</gene>
<feature type="binding site" evidence="11">
    <location>
        <begin position="83"/>
        <end position="85"/>
    </location>
    <ligand>
        <name>L-histidine</name>
        <dbReference type="ChEBI" id="CHEBI:57595"/>
    </ligand>
</feature>
<protein>
    <recommendedName>
        <fullName evidence="10">Histidine--tRNA ligase</fullName>
        <ecNumber evidence="10">6.1.1.21</ecNumber>
    </recommendedName>
    <alternativeName>
        <fullName evidence="10">Histidyl-tRNA synthetase</fullName>
        <shortName evidence="10">HisRS</shortName>
    </alternativeName>
</protein>
<feature type="domain" description="Aminoacyl-transfer RNA synthetases class-II family profile" evidence="12">
    <location>
        <begin position="33"/>
        <end position="333"/>
    </location>
</feature>
<organism evidence="13 14">
    <name type="scientific">Trujillonella endophytica</name>
    <dbReference type="NCBI Taxonomy" id="673521"/>
    <lineage>
        <taxon>Bacteria</taxon>
        <taxon>Bacillati</taxon>
        <taxon>Actinomycetota</taxon>
        <taxon>Actinomycetes</taxon>
        <taxon>Geodermatophilales</taxon>
        <taxon>Geodermatophilaceae</taxon>
        <taxon>Trujillonella</taxon>
    </lineage>
</organism>
<dbReference type="InterPro" id="IPR033656">
    <property type="entry name" value="HisRS_anticodon"/>
</dbReference>
<evidence type="ECO:0000313" key="14">
    <source>
        <dbReference type="Proteomes" id="UP000198960"/>
    </source>
</evidence>
<dbReference type="InterPro" id="IPR041715">
    <property type="entry name" value="HisRS-like_core"/>
</dbReference>
<feature type="binding site" evidence="11">
    <location>
        <position position="257"/>
    </location>
    <ligand>
        <name>L-histidine</name>
        <dbReference type="ChEBI" id="CHEBI:57595"/>
    </ligand>
</feature>
<dbReference type="Proteomes" id="UP000198960">
    <property type="component" value="Unassembled WGS sequence"/>
</dbReference>
<dbReference type="EC" id="6.1.1.21" evidence="10"/>
<evidence type="ECO:0000256" key="1">
    <source>
        <dbReference type="ARBA" id="ARBA00008226"/>
    </source>
</evidence>
<dbReference type="Gene3D" id="3.30.930.10">
    <property type="entry name" value="Bira Bifunctional Protein, Domain 2"/>
    <property type="match status" value="1"/>
</dbReference>
<evidence type="ECO:0000256" key="5">
    <source>
        <dbReference type="ARBA" id="ARBA00022741"/>
    </source>
</evidence>
<dbReference type="OrthoDB" id="9800814at2"/>
<keyword evidence="5 10" id="KW-0547">Nucleotide-binding</keyword>
<dbReference type="GO" id="GO:0005737">
    <property type="term" value="C:cytoplasm"/>
    <property type="evidence" value="ECO:0007669"/>
    <property type="project" value="UniProtKB-SubCell"/>
</dbReference>
<evidence type="ECO:0000256" key="2">
    <source>
        <dbReference type="ARBA" id="ARBA00011738"/>
    </source>
</evidence>
<dbReference type="RefSeq" id="WP_091943640.1">
    <property type="nucleotide sequence ID" value="NZ_FOEE01000007.1"/>
</dbReference>
<dbReference type="SUPFAM" id="SSF55681">
    <property type="entry name" value="Class II aaRS and biotin synthetases"/>
    <property type="match status" value="1"/>
</dbReference>
<dbReference type="CDD" id="cd00773">
    <property type="entry name" value="HisRS-like_core"/>
    <property type="match status" value="1"/>
</dbReference>
<evidence type="ECO:0000259" key="12">
    <source>
        <dbReference type="PROSITE" id="PS50862"/>
    </source>
</evidence>
<feature type="binding site" evidence="11">
    <location>
        <position position="114"/>
    </location>
    <ligand>
        <name>L-histidine</name>
        <dbReference type="ChEBI" id="CHEBI:57595"/>
    </ligand>
</feature>
<feature type="binding site" evidence="11">
    <location>
        <begin position="261"/>
        <end position="262"/>
    </location>
    <ligand>
        <name>L-histidine</name>
        <dbReference type="ChEBI" id="CHEBI:57595"/>
    </ligand>
</feature>
<dbReference type="GO" id="GO:0006427">
    <property type="term" value="P:histidyl-tRNA aminoacylation"/>
    <property type="evidence" value="ECO:0007669"/>
    <property type="project" value="UniProtKB-UniRule"/>
</dbReference>
<dbReference type="PANTHER" id="PTHR43707">
    <property type="entry name" value="HISTIDYL-TRNA SYNTHETASE"/>
    <property type="match status" value="1"/>
</dbReference>
<dbReference type="InterPro" id="IPR015807">
    <property type="entry name" value="His-tRNA-ligase"/>
</dbReference>
<name>A0A1H8TY38_9ACTN</name>
<dbReference type="InterPro" id="IPR036621">
    <property type="entry name" value="Anticodon-bd_dom_sf"/>
</dbReference>
<dbReference type="GO" id="GO:0005524">
    <property type="term" value="F:ATP binding"/>
    <property type="evidence" value="ECO:0007669"/>
    <property type="project" value="UniProtKB-UniRule"/>
</dbReference>
<evidence type="ECO:0000256" key="4">
    <source>
        <dbReference type="ARBA" id="ARBA00022598"/>
    </source>
</evidence>
<dbReference type="EMBL" id="FOEE01000007">
    <property type="protein sequence ID" value="SEO95726.1"/>
    <property type="molecule type" value="Genomic_DNA"/>
</dbReference>
<keyword evidence="3 10" id="KW-0963">Cytoplasm</keyword>